<comment type="caution">
    <text evidence="1">The sequence shown here is derived from an EMBL/GenBank/DDBJ whole genome shotgun (WGS) entry which is preliminary data.</text>
</comment>
<proteinExistence type="predicted"/>
<accession>A0ABQ8SQF2</accession>
<reference evidence="1 2" key="1">
    <citation type="journal article" date="2022" name="Allergy">
        <title>Genome assembly and annotation of Periplaneta americana reveal a comprehensive cockroach allergen profile.</title>
        <authorList>
            <person name="Wang L."/>
            <person name="Xiong Q."/>
            <person name="Saelim N."/>
            <person name="Wang L."/>
            <person name="Nong W."/>
            <person name="Wan A.T."/>
            <person name="Shi M."/>
            <person name="Liu X."/>
            <person name="Cao Q."/>
            <person name="Hui J.H.L."/>
            <person name="Sookrung N."/>
            <person name="Leung T.F."/>
            <person name="Tungtrongchitr A."/>
            <person name="Tsui S.K.W."/>
        </authorList>
    </citation>
    <scope>NUCLEOTIDE SEQUENCE [LARGE SCALE GENOMIC DNA]</scope>
    <source>
        <strain evidence="1">PWHHKU_190912</strain>
    </source>
</reference>
<gene>
    <name evidence="1" type="ORF">ANN_19052</name>
</gene>
<protein>
    <submittedName>
        <fullName evidence="1">Uncharacterized protein</fullName>
    </submittedName>
</protein>
<keyword evidence="2" id="KW-1185">Reference proteome</keyword>
<sequence length="70" mass="7844">MIEMRNETSLAYGGRTTLGRQNLRRSSVHVGAPESAAVVGCRRRRRRPRRLSLPSAASSVVYGKYLKEAR</sequence>
<name>A0ABQ8SQF2_PERAM</name>
<dbReference type="Proteomes" id="UP001148838">
    <property type="component" value="Unassembled WGS sequence"/>
</dbReference>
<evidence type="ECO:0000313" key="1">
    <source>
        <dbReference type="EMBL" id="KAJ4436419.1"/>
    </source>
</evidence>
<organism evidence="1 2">
    <name type="scientific">Periplaneta americana</name>
    <name type="common">American cockroach</name>
    <name type="synonym">Blatta americana</name>
    <dbReference type="NCBI Taxonomy" id="6978"/>
    <lineage>
        <taxon>Eukaryota</taxon>
        <taxon>Metazoa</taxon>
        <taxon>Ecdysozoa</taxon>
        <taxon>Arthropoda</taxon>
        <taxon>Hexapoda</taxon>
        <taxon>Insecta</taxon>
        <taxon>Pterygota</taxon>
        <taxon>Neoptera</taxon>
        <taxon>Polyneoptera</taxon>
        <taxon>Dictyoptera</taxon>
        <taxon>Blattodea</taxon>
        <taxon>Blattoidea</taxon>
        <taxon>Blattidae</taxon>
        <taxon>Blattinae</taxon>
        <taxon>Periplaneta</taxon>
    </lineage>
</organism>
<dbReference type="EMBL" id="JAJSOF020000023">
    <property type="protein sequence ID" value="KAJ4436419.1"/>
    <property type="molecule type" value="Genomic_DNA"/>
</dbReference>
<evidence type="ECO:0000313" key="2">
    <source>
        <dbReference type="Proteomes" id="UP001148838"/>
    </source>
</evidence>